<proteinExistence type="predicted"/>
<dbReference type="Proteomes" id="UP000010998">
    <property type="component" value="Chromosome"/>
</dbReference>
<accession>L0KG60</accession>
<dbReference type="KEGG" id="mam:Mesau_00568"/>
<evidence type="ECO:0000313" key="3">
    <source>
        <dbReference type="Proteomes" id="UP000010998"/>
    </source>
</evidence>
<dbReference type="STRING" id="754035.Mesau_00568"/>
<dbReference type="EMBL" id="CP003358">
    <property type="protein sequence ID" value="AGB43058.1"/>
    <property type="molecule type" value="Genomic_DNA"/>
</dbReference>
<dbReference type="HOGENOM" id="CLU_090311_0_0_5"/>
<keyword evidence="3" id="KW-1185">Reference proteome</keyword>
<reference evidence="3" key="1">
    <citation type="submission" date="2012-02" db="EMBL/GenBank/DDBJ databases">
        <title>Complete sequence of Mesorhizobium australicum WSM2073.</title>
        <authorList>
            <person name="Lucas S."/>
            <person name="Han J."/>
            <person name="Lapidus A."/>
            <person name="Cheng J.-F."/>
            <person name="Goodwin L."/>
            <person name="Pitluck S."/>
            <person name="Peters L."/>
            <person name="Gu W."/>
            <person name="Detter J.C."/>
            <person name="Han C."/>
            <person name="Tapia R."/>
            <person name="Land M."/>
            <person name="Hauser L."/>
            <person name="Kyrpides N."/>
            <person name="Ivanova N."/>
            <person name="Pagani I."/>
            <person name="Reeve W.G."/>
            <person name="Howieson J.G."/>
            <person name="Tiwari R.P."/>
            <person name="O'Hara G.W."/>
            <person name="Atkins C.A."/>
            <person name="Ronson C.W."/>
            <person name="Nandasena K.G."/>
            <person name="Woyke T."/>
        </authorList>
    </citation>
    <scope>NUCLEOTIDE SEQUENCE [LARGE SCALE GENOMIC DNA]</scope>
    <source>
        <strain evidence="3">LMG 24608 / HAMBI 3006 / WSM2073</strain>
    </source>
</reference>
<evidence type="ECO:0000313" key="2">
    <source>
        <dbReference type="EMBL" id="AGB43058.1"/>
    </source>
</evidence>
<sequence length="254" mass="27373">MVTGESGAVKPVIFAGPSIYGIEKGDLVWADLRPPAACGDILRACQSRVSRIGLVDGVFESCPSVWHKEILFALALGVEVFGAASMGALRAAECHRFGMQGVGIIFAQYLSGERIADADVAVLHAPPELAYQPLTVALVDVEATIARLSTLRLLAPSQEAALLNAAAELHFKRRTWARILDIASFDGLGRETMECNLRRHKVSQKTLDAKELIARLGQPEIARHTITASELNRTIYFDMLETTIAAQPPAGDLG</sequence>
<dbReference type="Pfam" id="PF07812">
    <property type="entry name" value="TfuA"/>
    <property type="match status" value="1"/>
</dbReference>
<dbReference type="InterPro" id="IPR012924">
    <property type="entry name" value="TfuA_core"/>
</dbReference>
<dbReference type="AlphaFoldDB" id="L0KG60"/>
<dbReference type="eggNOG" id="COG3482">
    <property type="taxonomic scope" value="Bacteria"/>
</dbReference>
<evidence type="ECO:0000259" key="1">
    <source>
        <dbReference type="Pfam" id="PF07812"/>
    </source>
</evidence>
<feature type="domain" description="TfuA-like core" evidence="1">
    <location>
        <begin position="56"/>
        <end position="175"/>
    </location>
</feature>
<organism evidence="2 3">
    <name type="scientific">Mesorhizobium australicum (strain HAMBI 3006 / LMG 24608 / WSM2073)</name>
    <dbReference type="NCBI Taxonomy" id="754035"/>
    <lineage>
        <taxon>Bacteria</taxon>
        <taxon>Pseudomonadati</taxon>
        <taxon>Pseudomonadota</taxon>
        <taxon>Alphaproteobacteria</taxon>
        <taxon>Hyphomicrobiales</taxon>
        <taxon>Phyllobacteriaceae</taxon>
        <taxon>Mesorhizobium</taxon>
    </lineage>
</organism>
<gene>
    <name evidence="2" type="ordered locus">Mesau_00568</name>
</gene>
<name>L0KG60_MESAW</name>
<protein>
    <recommendedName>
        <fullName evidence="1">TfuA-like core domain-containing protein</fullName>
    </recommendedName>
</protein>